<name>A0ABR1Z560_9PEZI</name>
<feature type="compositionally biased region" description="Basic and acidic residues" evidence="1">
    <location>
        <begin position="69"/>
        <end position="79"/>
    </location>
</feature>
<proteinExistence type="predicted"/>
<reference evidence="2 3" key="1">
    <citation type="submission" date="2024-04" db="EMBL/GenBank/DDBJ databases">
        <title>Phyllosticta paracitricarpa is synonymous to the EU quarantine fungus P. citricarpa based on phylogenomic analyses.</title>
        <authorList>
            <consortium name="Lawrence Berkeley National Laboratory"/>
            <person name="Van Ingen-Buijs V.A."/>
            <person name="Van Westerhoven A.C."/>
            <person name="Haridas S."/>
            <person name="Skiadas P."/>
            <person name="Martin F."/>
            <person name="Groenewald J.Z."/>
            <person name="Crous P.W."/>
            <person name="Seidl M.F."/>
        </authorList>
    </citation>
    <scope>NUCLEOTIDE SEQUENCE [LARGE SCALE GENOMIC DNA]</scope>
    <source>
        <strain evidence="2 3">CBS 123374</strain>
    </source>
</reference>
<feature type="compositionally biased region" description="Polar residues" evidence="1">
    <location>
        <begin position="80"/>
        <end position="99"/>
    </location>
</feature>
<organism evidence="2 3">
    <name type="scientific">Phyllosticta capitalensis</name>
    <dbReference type="NCBI Taxonomy" id="121624"/>
    <lineage>
        <taxon>Eukaryota</taxon>
        <taxon>Fungi</taxon>
        <taxon>Dikarya</taxon>
        <taxon>Ascomycota</taxon>
        <taxon>Pezizomycotina</taxon>
        <taxon>Dothideomycetes</taxon>
        <taxon>Dothideomycetes incertae sedis</taxon>
        <taxon>Botryosphaeriales</taxon>
        <taxon>Phyllostictaceae</taxon>
        <taxon>Phyllosticta</taxon>
    </lineage>
</organism>
<feature type="region of interest" description="Disordered" evidence="1">
    <location>
        <begin position="164"/>
        <end position="184"/>
    </location>
</feature>
<evidence type="ECO:0000256" key="1">
    <source>
        <dbReference type="SAM" id="MobiDB-lite"/>
    </source>
</evidence>
<evidence type="ECO:0000313" key="3">
    <source>
        <dbReference type="Proteomes" id="UP001492380"/>
    </source>
</evidence>
<keyword evidence="3" id="KW-1185">Reference proteome</keyword>
<accession>A0ABR1Z560</accession>
<evidence type="ECO:0000313" key="2">
    <source>
        <dbReference type="EMBL" id="KAK8247544.1"/>
    </source>
</evidence>
<dbReference type="EMBL" id="JBBWRZ010000001">
    <property type="protein sequence ID" value="KAK8247544.1"/>
    <property type="molecule type" value="Genomic_DNA"/>
</dbReference>
<sequence length="207" mass="23253">MEPRYCVGVGWGFLSATALRRTSSPLGCSVHHHLGVIAVMRCIPATRPPDCPSNLNLHLYRRRIQTSIRNDRTLPEPERTSSYPSPIHNTDWSSRSTNGRLGHPLERREQARMELTVLFGLERRRARMALLPVDVNVRDKAGWDEIVKAKANAKEGSRKLHAIAGNMKRTEQTHPLSSNPSRPRLRLVLISTSCPSPFKEGPRSVVA</sequence>
<dbReference type="Proteomes" id="UP001492380">
    <property type="component" value="Unassembled WGS sequence"/>
</dbReference>
<gene>
    <name evidence="2" type="ORF">HDK90DRAFT_45013</name>
</gene>
<feature type="region of interest" description="Disordered" evidence="1">
    <location>
        <begin position="68"/>
        <end position="102"/>
    </location>
</feature>
<comment type="caution">
    <text evidence="2">The sequence shown here is derived from an EMBL/GenBank/DDBJ whole genome shotgun (WGS) entry which is preliminary data.</text>
</comment>
<protein>
    <submittedName>
        <fullName evidence="2">Uncharacterized protein</fullName>
    </submittedName>
</protein>